<protein>
    <submittedName>
        <fullName evidence="4">Armadillo repeat-containing protein 1</fullName>
    </submittedName>
</protein>
<keyword evidence="3" id="KW-1185">Reference proteome</keyword>
<accession>A0ABM3CU13</accession>
<dbReference type="GeneID" id="106569044"/>
<evidence type="ECO:0000256" key="2">
    <source>
        <dbReference type="ARBA" id="ARBA00023136"/>
    </source>
</evidence>
<evidence type="ECO:0000313" key="3">
    <source>
        <dbReference type="Proteomes" id="UP001652741"/>
    </source>
</evidence>
<dbReference type="PANTHER" id="PTHR46840">
    <property type="entry name" value="ARMADILLO REPEAT-CONTAINING PROTEIN 1"/>
    <property type="match status" value="1"/>
</dbReference>
<evidence type="ECO:0000256" key="1">
    <source>
        <dbReference type="ARBA" id="ARBA00004370"/>
    </source>
</evidence>
<name>A0ABM3CU13_SALSA</name>
<proteinExistence type="predicted"/>
<sequence length="125" mass="14036">MSCKRQPPQERLSCWPQKSMNSSRLLMSRRSLCEESLLKIRGVISFTFQMGVKRCIVRIRSDLKAEVIIPFPEDGSVAVEQNVDLPEEESPSQEPDKAVTCVGTGQDGAGWLGTAANFLSRPFYW</sequence>
<evidence type="ECO:0000313" key="4">
    <source>
        <dbReference type="RefSeq" id="XP_045550037.1"/>
    </source>
</evidence>
<reference evidence="4" key="1">
    <citation type="submission" date="2025-08" db="UniProtKB">
        <authorList>
            <consortium name="RefSeq"/>
        </authorList>
    </citation>
    <scope>IDENTIFICATION</scope>
</reference>
<dbReference type="InterPro" id="IPR016617">
    <property type="entry name" value="ARMC1"/>
</dbReference>
<organism evidence="3 4">
    <name type="scientific">Salmo salar</name>
    <name type="common">Atlantic salmon</name>
    <dbReference type="NCBI Taxonomy" id="8030"/>
    <lineage>
        <taxon>Eukaryota</taxon>
        <taxon>Metazoa</taxon>
        <taxon>Chordata</taxon>
        <taxon>Craniata</taxon>
        <taxon>Vertebrata</taxon>
        <taxon>Euteleostomi</taxon>
        <taxon>Actinopterygii</taxon>
        <taxon>Neopterygii</taxon>
        <taxon>Teleostei</taxon>
        <taxon>Protacanthopterygii</taxon>
        <taxon>Salmoniformes</taxon>
        <taxon>Salmonidae</taxon>
        <taxon>Salmoninae</taxon>
        <taxon>Salmo</taxon>
    </lineage>
</organism>
<comment type="subcellular location">
    <subcellularLocation>
        <location evidence="1">Membrane</location>
    </subcellularLocation>
</comment>
<dbReference type="Proteomes" id="UP001652741">
    <property type="component" value="Chromosome ssa14"/>
</dbReference>
<gene>
    <name evidence="4" type="primary">LOC106569044</name>
</gene>
<dbReference type="PANTHER" id="PTHR46840:SF1">
    <property type="entry name" value="ARMADILLO REPEAT-CONTAINING PROTEIN 1"/>
    <property type="match status" value="1"/>
</dbReference>
<dbReference type="RefSeq" id="XP_045550037.1">
    <property type="nucleotide sequence ID" value="XM_045694081.1"/>
</dbReference>
<keyword evidence="2" id="KW-0472">Membrane</keyword>